<reference evidence="2 3" key="1">
    <citation type="submission" date="2018-04" db="EMBL/GenBank/DDBJ databases">
        <title>Methylobacterium sp. PR1016A genome.</title>
        <authorList>
            <person name="Park W."/>
        </authorList>
    </citation>
    <scope>NUCLEOTIDE SEQUENCE [LARGE SCALE GENOMIC DNA]</scope>
    <source>
        <strain evidence="2 3">PR1016A</strain>
    </source>
</reference>
<evidence type="ECO:0000256" key="1">
    <source>
        <dbReference type="SAM" id="MobiDB-lite"/>
    </source>
</evidence>
<dbReference type="OrthoDB" id="129343at2"/>
<dbReference type="Gene3D" id="3.10.450.50">
    <property type="match status" value="1"/>
</dbReference>
<dbReference type="InterPro" id="IPR032710">
    <property type="entry name" value="NTF2-like_dom_sf"/>
</dbReference>
<dbReference type="AlphaFoldDB" id="A0A2R4WW48"/>
<dbReference type="SUPFAM" id="SSF54427">
    <property type="entry name" value="NTF2-like"/>
    <property type="match status" value="1"/>
</dbReference>
<evidence type="ECO:0008006" key="4">
    <source>
        <dbReference type="Google" id="ProtNLM"/>
    </source>
</evidence>
<dbReference type="KEGG" id="mee:DA075_33570"/>
<gene>
    <name evidence="2" type="ORF">DA075_33570</name>
</gene>
<evidence type="ECO:0000313" key="2">
    <source>
        <dbReference type="EMBL" id="AWB25761.1"/>
    </source>
</evidence>
<feature type="region of interest" description="Disordered" evidence="1">
    <location>
        <begin position="1"/>
        <end position="22"/>
    </location>
</feature>
<organism evidence="2 3">
    <name type="scientific">Methylobacterium currus</name>
    <dbReference type="NCBI Taxonomy" id="2051553"/>
    <lineage>
        <taxon>Bacteria</taxon>
        <taxon>Pseudomonadati</taxon>
        <taxon>Pseudomonadota</taxon>
        <taxon>Alphaproteobacteria</taxon>
        <taxon>Hyphomicrobiales</taxon>
        <taxon>Methylobacteriaceae</taxon>
        <taxon>Methylobacterium</taxon>
    </lineage>
</organism>
<dbReference type="Pfam" id="PF07366">
    <property type="entry name" value="SnoaL"/>
    <property type="match status" value="1"/>
</dbReference>
<dbReference type="GO" id="GO:0030638">
    <property type="term" value="P:polyketide metabolic process"/>
    <property type="evidence" value="ECO:0007669"/>
    <property type="project" value="InterPro"/>
</dbReference>
<name>A0A2R4WW48_9HYPH</name>
<sequence>MVFARRDRGRALPDRQSDHRHGADLRLARRSAGALSTMSETTLVTLAERWRLLWNGDLALGREIIADDFVAHAAPMTGSGDDLIRGRTALEAWISGIHELLDELAFTYELGPITQGNLMAVRWRARGCYRGGFPGSPPEAIGRAVTFTGTDSLRTEDGCIVEYWGNADSLLFVQQLGVQTMPGY</sequence>
<dbReference type="Proteomes" id="UP000244755">
    <property type="component" value="Chromosome 2"/>
</dbReference>
<evidence type="ECO:0000313" key="3">
    <source>
        <dbReference type="Proteomes" id="UP000244755"/>
    </source>
</evidence>
<protein>
    <recommendedName>
        <fullName evidence="4">Ester cyclase</fullName>
    </recommendedName>
</protein>
<keyword evidence="3" id="KW-1185">Reference proteome</keyword>
<accession>A0A2R4WW48</accession>
<dbReference type="InterPro" id="IPR009959">
    <property type="entry name" value="Cyclase_SnoaL-like"/>
</dbReference>
<dbReference type="EMBL" id="CP028844">
    <property type="protein sequence ID" value="AWB25761.1"/>
    <property type="molecule type" value="Genomic_DNA"/>
</dbReference>
<proteinExistence type="predicted"/>